<dbReference type="AlphaFoldDB" id="A0A834CMC5"/>
<protein>
    <submittedName>
        <fullName evidence="2">Uncharacterized protein</fullName>
    </submittedName>
</protein>
<accession>A0A834CMC5</accession>
<organism evidence="2 3">
    <name type="scientific">Oryzias melastigma</name>
    <name type="common">Marine medaka</name>
    <dbReference type="NCBI Taxonomy" id="30732"/>
    <lineage>
        <taxon>Eukaryota</taxon>
        <taxon>Metazoa</taxon>
        <taxon>Chordata</taxon>
        <taxon>Craniata</taxon>
        <taxon>Vertebrata</taxon>
        <taxon>Euteleostomi</taxon>
        <taxon>Actinopterygii</taxon>
        <taxon>Neopterygii</taxon>
        <taxon>Teleostei</taxon>
        <taxon>Neoteleostei</taxon>
        <taxon>Acanthomorphata</taxon>
        <taxon>Ovalentaria</taxon>
        <taxon>Atherinomorphae</taxon>
        <taxon>Beloniformes</taxon>
        <taxon>Adrianichthyidae</taxon>
        <taxon>Oryziinae</taxon>
        <taxon>Oryzias</taxon>
    </lineage>
</organism>
<sequence>MMGRMQTPPYQAPASGPLSSMQWPPDPIITYQQSTRTPKACLMDNLPEERPSCQQNASYLMQKPRSIDNFVQAYKDMSPKASVGSSIKRSFNQMTVGEMKPAEMIWKKMRDDSCMDRSLSAGSLTESAMGTAMPGSMSPFICSVQQHRKSQYTGSGANGKSFAQKSCSYSQYNMQSSRQVRGHSKPLAGTFIRALLPAGVDSLRLRGQRPAAGEPAPPPGL</sequence>
<name>A0A834CMC5_ORYME</name>
<evidence type="ECO:0000313" key="2">
    <source>
        <dbReference type="EMBL" id="KAF6731982.1"/>
    </source>
</evidence>
<reference evidence="2" key="1">
    <citation type="journal article" name="BMC Genomics">
        <title>Long-read sequencing and de novo genome assembly of marine medaka (Oryzias melastigma).</title>
        <authorList>
            <person name="Liang P."/>
            <person name="Saqib H.S.A."/>
            <person name="Ni X."/>
            <person name="Shen Y."/>
        </authorList>
    </citation>
    <scope>NUCLEOTIDE SEQUENCE</scope>
    <source>
        <strain evidence="2">Bigg-433</strain>
    </source>
</reference>
<proteinExistence type="predicted"/>
<evidence type="ECO:0000256" key="1">
    <source>
        <dbReference type="SAM" id="MobiDB-lite"/>
    </source>
</evidence>
<dbReference type="EMBL" id="WKFB01000201">
    <property type="protein sequence ID" value="KAF6731982.1"/>
    <property type="molecule type" value="Genomic_DNA"/>
</dbReference>
<gene>
    <name evidence="2" type="ORF">FQA47_008036</name>
</gene>
<evidence type="ECO:0000313" key="3">
    <source>
        <dbReference type="Proteomes" id="UP000646548"/>
    </source>
</evidence>
<dbReference type="Proteomes" id="UP000646548">
    <property type="component" value="Unassembled WGS sequence"/>
</dbReference>
<comment type="caution">
    <text evidence="2">The sequence shown here is derived from an EMBL/GenBank/DDBJ whole genome shotgun (WGS) entry which is preliminary data.</text>
</comment>
<feature type="region of interest" description="Disordered" evidence="1">
    <location>
        <begin position="1"/>
        <end position="22"/>
    </location>
</feature>